<feature type="region of interest" description="Disordered" evidence="1">
    <location>
        <begin position="1"/>
        <end position="21"/>
    </location>
</feature>
<proteinExistence type="predicted"/>
<reference evidence="2" key="1">
    <citation type="submission" date="2021-01" db="EMBL/GenBank/DDBJ databases">
        <authorList>
            <consortium name="Genoscope - CEA"/>
            <person name="William W."/>
        </authorList>
    </citation>
    <scope>NUCLEOTIDE SEQUENCE</scope>
</reference>
<accession>A0A8S1QBU1</accession>
<feature type="compositionally biased region" description="Basic and acidic residues" evidence="1">
    <location>
        <begin position="108"/>
        <end position="117"/>
    </location>
</feature>
<evidence type="ECO:0000313" key="2">
    <source>
        <dbReference type="EMBL" id="CAD8113036.1"/>
    </source>
</evidence>
<name>A0A8S1QBU1_PARPR</name>
<dbReference type="AlphaFoldDB" id="A0A8S1QBU1"/>
<comment type="caution">
    <text evidence="2">The sequence shown here is derived from an EMBL/GenBank/DDBJ whole genome shotgun (WGS) entry which is preliminary data.</text>
</comment>
<gene>
    <name evidence="2" type="ORF">PPRIM_AZ9-3.1.T1540002</name>
</gene>
<dbReference type="EMBL" id="CAJJDM010000159">
    <property type="protein sequence ID" value="CAD8113036.1"/>
    <property type="molecule type" value="Genomic_DNA"/>
</dbReference>
<feature type="region of interest" description="Disordered" evidence="1">
    <location>
        <begin position="98"/>
        <end position="117"/>
    </location>
</feature>
<dbReference type="Proteomes" id="UP000688137">
    <property type="component" value="Unassembled WGS sequence"/>
</dbReference>
<evidence type="ECO:0000313" key="3">
    <source>
        <dbReference type="Proteomes" id="UP000688137"/>
    </source>
</evidence>
<keyword evidence="3" id="KW-1185">Reference proteome</keyword>
<protein>
    <submittedName>
        <fullName evidence="2">Uncharacterized protein</fullName>
    </submittedName>
</protein>
<sequence length="117" mass="13793">MIEQQKNDNRDKNQQFKHETKQLLDLAEKGLSEIKQLQQDYSYQQLNDCLDMDELETILDNLKKAESANNNKENTPENLNFYLTLNIQSFEKLEKMVESSKGKNKIVPAKEERTEQK</sequence>
<evidence type="ECO:0000256" key="1">
    <source>
        <dbReference type="SAM" id="MobiDB-lite"/>
    </source>
</evidence>
<organism evidence="2 3">
    <name type="scientific">Paramecium primaurelia</name>
    <dbReference type="NCBI Taxonomy" id="5886"/>
    <lineage>
        <taxon>Eukaryota</taxon>
        <taxon>Sar</taxon>
        <taxon>Alveolata</taxon>
        <taxon>Ciliophora</taxon>
        <taxon>Intramacronucleata</taxon>
        <taxon>Oligohymenophorea</taxon>
        <taxon>Peniculida</taxon>
        <taxon>Parameciidae</taxon>
        <taxon>Paramecium</taxon>
    </lineage>
</organism>